<organism evidence="3 4">
    <name type="scientific">Allocatelliglobosispora scoriae</name>
    <dbReference type="NCBI Taxonomy" id="643052"/>
    <lineage>
        <taxon>Bacteria</taxon>
        <taxon>Bacillati</taxon>
        <taxon>Actinomycetota</taxon>
        <taxon>Actinomycetes</taxon>
        <taxon>Micromonosporales</taxon>
        <taxon>Micromonosporaceae</taxon>
        <taxon>Allocatelliglobosispora</taxon>
    </lineage>
</organism>
<evidence type="ECO:0000313" key="3">
    <source>
        <dbReference type="EMBL" id="MBB5874040.1"/>
    </source>
</evidence>
<feature type="signal peptide" evidence="2">
    <location>
        <begin position="1"/>
        <end position="29"/>
    </location>
</feature>
<accession>A0A841C509</accession>
<keyword evidence="1" id="KW-0812">Transmembrane</keyword>
<evidence type="ECO:0000256" key="1">
    <source>
        <dbReference type="SAM" id="Phobius"/>
    </source>
</evidence>
<gene>
    <name evidence="3" type="ORF">F4553_007474</name>
</gene>
<feature type="chain" id="PRO_5033050457" evidence="2">
    <location>
        <begin position="30"/>
        <end position="173"/>
    </location>
</feature>
<proteinExistence type="predicted"/>
<evidence type="ECO:0000256" key="2">
    <source>
        <dbReference type="SAM" id="SignalP"/>
    </source>
</evidence>
<dbReference type="RefSeq" id="WP_184845814.1">
    <property type="nucleotide sequence ID" value="NZ_JACHMN010000003.1"/>
</dbReference>
<keyword evidence="2" id="KW-0732">Signal</keyword>
<reference evidence="3 4" key="1">
    <citation type="submission" date="2020-08" db="EMBL/GenBank/DDBJ databases">
        <title>Sequencing the genomes of 1000 actinobacteria strains.</title>
        <authorList>
            <person name="Klenk H.-P."/>
        </authorList>
    </citation>
    <scope>NUCLEOTIDE SEQUENCE [LARGE SCALE GENOMIC DNA]</scope>
    <source>
        <strain evidence="3 4">DSM 45362</strain>
    </source>
</reference>
<dbReference type="AlphaFoldDB" id="A0A841C509"/>
<sequence>MTTTRSLRRLALGGLLVTAALAIPTAANAGDATVSPVPIHPGGTVDIVAQCSVKATSASVSATTLGGASNVPMTASSQQPGDWVVSLIIPGDAAPGSYDLGGTCSDGDGFTAVVVVSTSTGPSGGGGWSMGGPNETLLVTGSSLLAAAVVGGALLMRRPRQSIPARIRRHGRS</sequence>
<name>A0A841C509_9ACTN</name>
<keyword evidence="1" id="KW-1133">Transmembrane helix</keyword>
<dbReference type="EMBL" id="JACHMN010000003">
    <property type="protein sequence ID" value="MBB5874040.1"/>
    <property type="molecule type" value="Genomic_DNA"/>
</dbReference>
<protein>
    <submittedName>
        <fullName evidence="3">Uncharacterized protein</fullName>
    </submittedName>
</protein>
<keyword evidence="4" id="KW-1185">Reference proteome</keyword>
<evidence type="ECO:0000313" key="4">
    <source>
        <dbReference type="Proteomes" id="UP000587527"/>
    </source>
</evidence>
<dbReference type="Proteomes" id="UP000587527">
    <property type="component" value="Unassembled WGS sequence"/>
</dbReference>
<comment type="caution">
    <text evidence="3">The sequence shown here is derived from an EMBL/GenBank/DDBJ whole genome shotgun (WGS) entry which is preliminary data.</text>
</comment>
<keyword evidence="1" id="KW-0472">Membrane</keyword>
<feature type="transmembrane region" description="Helical" evidence="1">
    <location>
        <begin position="137"/>
        <end position="156"/>
    </location>
</feature>